<protein>
    <submittedName>
        <fullName evidence="7">Amino acid/polyamine/organocation transporter (APC superfamily)</fullName>
    </submittedName>
</protein>
<reference evidence="7 8" key="1">
    <citation type="submission" date="2019-03" db="EMBL/GenBank/DDBJ databases">
        <title>Genomic Encyclopedia of Type Strains, Phase IV (KMG-IV): sequencing the most valuable type-strain genomes for metagenomic binning, comparative biology and taxonomic classification.</title>
        <authorList>
            <person name="Goeker M."/>
        </authorList>
    </citation>
    <scope>NUCLEOTIDE SEQUENCE [LARGE SCALE GENOMIC DNA]</scope>
    <source>
        <strain evidence="7 8">DSM 26377</strain>
    </source>
</reference>
<dbReference type="Pfam" id="PF13520">
    <property type="entry name" value="AA_permease_2"/>
    <property type="match status" value="1"/>
</dbReference>
<keyword evidence="8" id="KW-1185">Reference proteome</keyword>
<evidence type="ECO:0000256" key="3">
    <source>
        <dbReference type="ARBA" id="ARBA00022692"/>
    </source>
</evidence>
<dbReference type="PANTHER" id="PTHR43243">
    <property type="entry name" value="INNER MEMBRANE TRANSPORTER YGJI-RELATED"/>
    <property type="match status" value="1"/>
</dbReference>
<keyword evidence="2" id="KW-0813">Transport</keyword>
<comment type="subcellular location">
    <subcellularLocation>
        <location evidence="1">Membrane</location>
        <topology evidence="1">Multi-pass membrane protein</topology>
    </subcellularLocation>
</comment>
<evidence type="ECO:0000256" key="1">
    <source>
        <dbReference type="ARBA" id="ARBA00004141"/>
    </source>
</evidence>
<comment type="caution">
    <text evidence="7">The sequence shown here is derived from an EMBL/GenBank/DDBJ whole genome shotgun (WGS) entry which is preliminary data.</text>
</comment>
<feature type="transmembrane region" description="Helical" evidence="6">
    <location>
        <begin position="181"/>
        <end position="199"/>
    </location>
</feature>
<feature type="transmembrane region" description="Helical" evidence="6">
    <location>
        <begin position="150"/>
        <end position="169"/>
    </location>
</feature>
<feature type="transmembrane region" description="Helical" evidence="6">
    <location>
        <begin position="21"/>
        <end position="48"/>
    </location>
</feature>
<keyword evidence="4 6" id="KW-1133">Transmembrane helix</keyword>
<gene>
    <name evidence="7" type="ORF">DFR24_0227</name>
</gene>
<keyword evidence="3 6" id="KW-0812">Transmembrane</keyword>
<dbReference type="OrthoDB" id="9804700at2"/>
<name>A0A4R7PCB4_9GAMM</name>
<sequence length="469" mass="49334">MSLMRTKPVAVDANTGLKRCLTAFDLTLLGIGCIIGTGIFVLSGVAAAQHAGPAIVLSFILSGTACGFAALCYAELASAVGGCGSAYGYAYAGIGEFVAWIIGWLLILEYAVATATVSIGWSGYLSSILDAFFGVHLPAQYISAPAEGGIANVPAMLIVLALAGLLSWGVKESARFNGVMVFVKLATILAFIFIAGQHVNVDNWHPFIPERVIDADGHGHYGVMGVTTAAALIFFAYIGFDAVSTAGEECVRPQRDLPIGILASLGICTVLYIVVSGILTGVVPYQQIDIKAPVAEAMSGLGVSWAKGAVATGAIFGITTVMLVLYYGLTRVVLAMSRDGLLPASMAAVNPRTQTPVRLILCSGVLIALVAGFFPIGKVAELVNLGTLGAFFLVCASVMIMRRTRPDLVRPFRVPFSPVLPILGMLFCAWLMISLPLMTWIAFSVWFSVGMLVYFGYSHRHSTLATASA</sequence>
<evidence type="ECO:0000256" key="2">
    <source>
        <dbReference type="ARBA" id="ARBA00022448"/>
    </source>
</evidence>
<dbReference type="InterPro" id="IPR002293">
    <property type="entry name" value="AA/rel_permease1"/>
</dbReference>
<dbReference type="RefSeq" id="WP_133879506.1">
    <property type="nucleotide sequence ID" value="NZ_MWIN01000023.1"/>
</dbReference>
<evidence type="ECO:0000256" key="6">
    <source>
        <dbReference type="SAM" id="Phobius"/>
    </source>
</evidence>
<dbReference type="Gene3D" id="1.20.1740.10">
    <property type="entry name" value="Amino acid/polyamine transporter I"/>
    <property type="match status" value="1"/>
</dbReference>
<feature type="transmembrane region" description="Helical" evidence="6">
    <location>
        <begin position="412"/>
        <end position="433"/>
    </location>
</feature>
<proteinExistence type="predicted"/>
<feature type="transmembrane region" description="Helical" evidence="6">
    <location>
        <begin position="261"/>
        <end position="285"/>
    </location>
</feature>
<dbReference type="PIRSF" id="PIRSF006060">
    <property type="entry name" value="AA_transporter"/>
    <property type="match status" value="1"/>
</dbReference>
<feature type="transmembrane region" description="Helical" evidence="6">
    <location>
        <begin position="356"/>
        <end position="376"/>
    </location>
</feature>
<feature type="transmembrane region" description="Helical" evidence="6">
    <location>
        <begin position="439"/>
        <end position="457"/>
    </location>
</feature>
<evidence type="ECO:0000256" key="4">
    <source>
        <dbReference type="ARBA" id="ARBA00022989"/>
    </source>
</evidence>
<dbReference type="Proteomes" id="UP000295341">
    <property type="component" value="Unassembled WGS sequence"/>
</dbReference>
<feature type="transmembrane region" description="Helical" evidence="6">
    <location>
        <begin position="219"/>
        <end position="240"/>
    </location>
</feature>
<evidence type="ECO:0000256" key="5">
    <source>
        <dbReference type="ARBA" id="ARBA00023136"/>
    </source>
</evidence>
<dbReference type="GO" id="GO:0016020">
    <property type="term" value="C:membrane"/>
    <property type="evidence" value="ECO:0007669"/>
    <property type="project" value="UniProtKB-SubCell"/>
</dbReference>
<feature type="transmembrane region" description="Helical" evidence="6">
    <location>
        <begin position="54"/>
        <end position="74"/>
    </location>
</feature>
<feature type="transmembrane region" description="Helical" evidence="6">
    <location>
        <begin position="305"/>
        <end position="329"/>
    </location>
</feature>
<feature type="transmembrane region" description="Helical" evidence="6">
    <location>
        <begin position="382"/>
        <end position="400"/>
    </location>
</feature>
<evidence type="ECO:0000313" key="7">
    <source>
        <dbReference type="EMBL" id="TDU30870.1"/>
    </source>
</evidence>
<evidence type="ECO:0000313" key="8">
    <source>
        <dbReference type="Proteomes" id="UP000295341"/>
    </source>
</evidence>
<organism evidence="7 8">
    <name type="scientific">Panacagrimonas perspica</name>
    <dbReference type="NCBI Taxonomy" id="381431"/>
    <lineage>
        <taxon>Bacteria</taxon>
        <taxon>Pseudomonadati</taxon>
        <taxon>Pseudomonadota</taxon>
        <taxon>Gammaproteobacteria</taxon>
        <taxon>Nevskiales</taxon>
        <taxon>Nevskiaceae</taxon>
        <taxon>Panacagrimonas</taxon>
    </lineage>
</organism>
<dbReference type="GO" id="GO:0015171">
    <property type="term" value="F:amino acid transmembrane transporter activity"/>
    <property type="evidence" value="ECO:0007669"/>
    <property type="project" value="TreeGrafter"/>
</dbReference>
<dbReference type="EMBL" id="SOBT01000008">
    <property type="protein sequence ID" value="TDU30870.1"/>
    <property type="molecule type" value="Genomic_DNA"/>
</dbReference>
<feature type="transmembrane region" description="Helical" evidence="6">
    <location>
        <begin position="86"/>
        <end position="107"/>
    </location>
</feature>
<dbReference type="PANTHER" id="PTHR43243:SF4">
    <property type="entry name" value="CATIONIC AMINO ACID TRANSPORTER 4"/>
    <property type="match status" value="1"/>
</dbReference>
<keyword evidence="5 6" id="KW-0472">Membrane</keyword>
<accession>A0A4R7PCB4</accession>
<dbReference type="AlphaFoldDB" id="A0A4R7PCB4"/>